<accession>A0AAD3DVH6</accession>
<dbReference type="AlphaFoldDB" id="A0AAD3DVH6"/>
<dbReference type="InterPro" id="IPR020843">
    <property type="entry name" value="ER"/>
</dbReference>
<feature type="non-terminal residue" evidence="3">
    <location>
        <position position="1"/>
    </location>
</feature>
<name>A0AAD3DVH6_9CHLO</name>
<proteinExistence type="predicted"/>
<keyword evidence="1" id="KW-0560">Oxidoreductase</keyword>
<dbReference type="Gene3D" id="3.40.50.720">
    <property type="entry name" value="NAD(P)-binding Rossmann-like Domain"/>
    <property type="match status" value="1"/>
</dbReference>
<protein>
    <recommendedName>
        <fullName evidence="2">Enoyl reductase (ER) domain-containing protein</fullName>
    </recommendedName>
</protein>
<dbReference type="EMBL" id="BMAR01000026">
    <property type="protein sequence ID" value="GFR48850.1"/>
    <property type="molecule type" value="Genomic_DNA"/>
</dbReference>
<comment type="caution">
    <text evidence="3">The sequence shown here is derived from an EMBL/GenBank/DDBJ whole genome shotgun (WGS) entry which is preliminary data.</text>
</comment>
<dbReference type="Pfam" id="PF00107">
    <property type="entry name" value="ADH_zinc_N"/>
    <property type="match status" value="1"/>
</dbReference>
<sequence length="239" mass="24881">PVAALSYGGYSEYGIEPARTALRVPRVAPEIVALLTSGLTASIALEQAGRVAAGEVVLVTAAAGGTGQFAVQLARAAGCRVVATCGGARKAALLQELGAERVIDHTRESVKDVLKREYPRGVDVVFESVGGQLFSTALDALAPRGRLIVVGMMSAYGGGWAASSHPGLAEKLLWKSAACVGFFLLRHAPLFRPHLARLIGMWEAGQLRVAIDPRVFRGLGSVFDAVDHLQGGGSVGKVV</sequence>
<evidence type="ECO:0000256" key="1">
    <source>
        <dbReference type="ARBA" id="ARBA00023002"/>
    </source>
</evidence>
<dbReference type="FunFam" id="3.40.50.720:FF:000121">
    <property type="entry name" value="Prostaglandin reductase 2"/>
    <property type="match status" value="1"/>
</dbReference>
<dbReference type="SMART" id="SM00829">
    <property type="entry name" value="PKS_ER"/>
    <property type="match status" value="1"/>
</dbReference>
<keyword evidence="4" id="KW-1185">Reference proteome</keyword>
<dbReference type="InterPro" id="IPR002364">
    <property type="entry name" value="Quin_OxRdtase/zeta-crystal_CS"/>
</dbReference>
<evidence type="ECO:0000313" key="3">
    <source>
        <dbReference type="EMBL" id="GFR48850.1"/>
    </source>
</evidence>
<dbReference type="InterPro" id="IPR036291">
    <property type="entry name" value="NAD(P)-bd_dom_sf"/>
</dbReference>
<feature type="non-terminal residue" evidence="3">
    <location>
        <position position="239"/>
    </location>
</feature>
<dbReference type="GO" id="GO:0008270">
    <property type="term" value="F:zinc ion binding"/>
    <property type="evidence" value="ECO:0007669"/>
    <property type="project" value="InterPro"/>
</dbReference>
<dbReference type="PROSITE" id="PS01162">
    <property type="entry name" value="QOR_ZETA_CRYSTAL"/>
    <property type="match status" value="1"/>
</dbReference>
<dbReference type="InterPro" id="IPR013149">
    <property type="entry name" value="ADH-like_C"/>
</dbReference>
<dbReference type="PANTHER" id="PTHR43677:SF3">
    <property type="entry name" value="PROSTAGLANDIN REDUCTASE 3"/>
    <property type="match status" value="1"/>
</dbReference>
<dbReference type="GO" id="GO:0005739">
    <property type="term" value="C:mitochondrion"/>
    <property type="evidence" value="ECO:0007669"/>
    <property type="project" value="TreeGrafter"/>
</dbReference>
<evidence type="ECO:0000259" key="2">
    <source>
        <dbReference type="SMART" id="SM00829"/>
    </source>
</evidence>
<dbReference type="SUPFAM" id="SSF51735">
    <property type="entry name" value="NAD(P)-binding Rossmann-fold domains"/>
    <property type="match status" value="1"/>
</dbReference>
<dbReference type="InterPro" id="IPR051397">
    <property type="entry name" value="Zn-ADH-like_protein"/>
</dbReference>
<dbReference type="Proteomes" id="UP001054857">
    <property type="component" value="Unassembled WGS sequence"/>
</dbReference>
<feature type="domain" description="Enoyl reductase (ER)" evidence="2">
    <location>
        <begin position="2"/>
        <end position="239"/>
    </location>
</feature>
<dbReference type="PANTHER" id="PTHR43677">
    <property type="entry name" value="SHORT-CHAIN DEHYDROGENASE/REDUCTASE"/>
    <property type="match status" value="1"/>
</dbReference>
<gene>
    <name evidence="3" type="ORF">Agub_g10804</name>
</gene>
<dbReference type="GO" id="GO:0016491">
    <property type="term" value="F:oxidoreductase activity"/>
    <property type="evidence" value="ECO:0007669"/>
    <property type="project" value="UniProtKB-KW"/>
</dbReference>
<evidence type="ECO:0000313" key="4">
    <source>
        <dbReference type="Proteomes" id="UP001054857"/>
    </source>
</evidence>
<reference evidence="3 4" key="1">
    <citation type="journal article" date="2021" name="Sci. Rep.">
        <title>Genome sequencing of the multicellular alga Astrephomene provides insights into convergent evolution of germ-soma differentiation.</title>
        <authorList>
            <person name="Yamashita S."/>
            <person name="Yamamoto K."/>
            <person name="Matsuzaki R."/>
            <person name="Suzuki S."/>
            <person name="Yamaguchi H."/>
            <person name="Hirooka S."/>
            <person name="Minakuchi Y."/>
            <person name="Miyagishima S."/>
            <person name="Kawachi M."/>
            <person name="Toyoda A."/>
            <person name="Nozaki H."/>
        </authorList>
    </citation>
    <scope>NUCLEOTIDE SEQUENCE [LARGE SCALE GENOMIC DNA]</scope>
    <source>
        <strain evidence="3 4">NIES-4017</strain>
    </source>
</reference>
<organism evidence="3 4">
    <name type="scientific">Astrephomene gubernaculifera</name>
    <dbReference type="NCBI Taxonomy" id="47775"/>
    <lineage>
        <taxon>Eukaryota</taxon>
        <taxon>Viridiplantae</taxon>
        <taxon>Chlorophyta</taxon>
        <taxon>core chlorophytes</taxon>
        <taxon>Chlorophyceae</taxon>
        <taxon>CS clade</taxon>
        <taxon>Chlamydomonadales</taxon>
        <taxon>Astrephomenaceae</taxon>
        <taxon>Astrephomene</taxon>
    </lineage>
</organism>
<dbReference type="Gene3D" id="3.90.180.10">
    <property type="entry name" value="Medium-chain alcohol dehydrogenases, catalytic domain"/>
    <property type="match status" value="1"/>
</dbReference>